<keyword evidence="4 7" id="KW-0812">Transmembrane</keyword>
<evidence type="ECO:0000256" key="7">
    <source>
        <dbReference type="SAM" id="Phobius"/>
    </source>
</evidence>
<keyword evidence="2" id="KW-0813">Transport</keyword>
<dbReference type="Pfam" id="PF07690">
    <property type="entry name" value="MFS_1"/>
    <property type="match status" value="1"/>
</dbReference>
<keyword evidence="10" id="KW-1185">Reference proteome</keyword>
<proteinExistence type="predicted"/>
<evidence type="ECO:0000256" key="5">
    <source>
        <dbReference type="ARBA" id="ARBA00022989"/>
    </source>
</evidence>
<feature type="transmembrane region" description="Helical" evidence="7">
    <location>
        <begin position="224"/>
        <end position="247"/>
    </location>
</feature>
<evidence type="ECO:0000256" key="4">
    <source>
        <dbReference type="ARBA" id="ARBA00022692"/>
    </source>
</evidence>
<evidence type="ECO:0000256" key="1">
    <source>
        <dbReference type="ARBA" id="ARBA00004651"/>
    </source>
</evidence>
<feature type="domain" description="Major facilitator superfamily (MFS) profile" evidence="8">
    <location>
        <begin position="1"/>
        <end position="413"/>
    </location>
</feature>
<comment type="subcellular location">
    <subcellularLocation>
        <location evidence="1">Cell membrane</location>
        <topology evidence="1">Multi-pass membrane protein</topology>
    </subcellularLocation>
</comment>
<dbReference type="CDD" id="cd06174">
    <property type="entry name" value="MFS"/>
    <property type="match status" value="1"/>
</dbReference>
<dbReference type="Proteomes" id="UP000186218">
    <property type="component" value="Unassembled WGS sequence"/>
</dbReference>
<feature type="transmembrane region" description="Helical" evidence="7">
    <location>
        <begin position="145"/>
        <end position="171"/>
    </location>
</feature>
<dbReference type="EMBL" id="FTNT01000004">
    <property type="protein sequence ID" value="SIR93307.1"/>
    <property type="molecule type" value="Genomic_DNA"/>
</dbReference>
<feature type="transmembrane region" description="Helical" evidence="7">
    <location>
        <begin position="259"/>
        <end position="280"/>
    </location>
</feature>
<keyword evidence="6 7" id="KW-0472">Membrane</keyword>
<dbReference type="OrthoDB" id="3177957at2"/>
<dbReference type="SUPFAM" id="SSF103473">
    <property type="entry name" value="MFS general substrate transporter"/>
    <property type="match status" value="1"/>
</dbReference>
<dbReference type="GO" id="GO:0022857">
    <property type="term" value="F:transmembrane transporter activity"/>
    <property type="evidence" value="ECO:0007669"/>
    <property type="project" value="InterPro"/>
</dbReference>
<organism evidence="9 10">
    <name type="scientific">Williamsia sterculiae</name>
    <dbReference type="NCBI Taxonomy" id="1344003"/>
    <lineage>
        <taxon>Bacteria</taxon>
        <taxon>Bacillati</taxon>
        <taxon>Actinomycetota</taxon>
        <taxon>Actinomycetes</taxon>
        <taxon>Mycobacteriales</taxon>
        <taxon>Nocardiaceae</taxon>
        <taxon>Williamsia</taxon>
    </lineage>
</organism>
<dbReference type="InterPro" id="IPR011701">
    <property type="entry name" value="MFS"/>
</dbReference>
<reference evidence="9 10" key="1">
    <citation type="submission" date="2017-01" db="EMBL/GenBank/DDBJ databases">
        <authorList>
            <person name="Mah S.A."/>
            <person name="Swanson W.J."/>
            <person name="Moy G.W."/>
            <person name="Vacquier V.D."/>
        </authorList>
    </citation>
    <scope>NUCLEOTIDE SEQUENCE [LARGE SCALE GENOMIC DNA]</scope>
    <source>
        <strain evidence="9 10">CPCC 203464</strain>
    </source>
</reference>
<gene>
    <name evidence="9" type="ORF">SAMN05445060_1659</name>
</gene>
<evidence type="ECO:0000256" key="3">
    <source>
        <dbReference type="ARBA" id="ARBA00022475"/>
    </source>
</evidence>
<evidence type="ECO:0000313" key="10">
    <source>
        <dbReference type="Proteomes" id="UP000186218"/>
    </source>
</evidence>
<dbReference type="PROSITE" id="PS50850">
    <property type="entry name" value="MFS"/>
    <property type="match status" value="1"/>
</dbReference>
<dbReference type="AlphaFoldDB" id="A0A1N7EZ19"/>
<dbReference type="RefSeq" id="WP_143690263.1">
    <property type="nucleotide sequence ID" value="NZ_FTNT01000004.1"/>
</dbReference>
<dbReference type="InterPro" id="IPR036259">
    <property type="entry name" value="MFS_trans_sf"/>
</dbReference>
<accession>A0A1N7EZ19</accession>
<evidence type="ECO:0000313" key="9">
    <source>
        <dbReference type="EMBL" id="SIR93307.1"/>
    </source>
</evidence>
<feature type="transmembrane region" description="Helical" evidence="7">
    <location>
        <begin position="83"/>
        <end position="102"/>
    </location>
</feature>
<feature type="transmembrane region" description="Helical" evidence="7">
    <location>
        <begin position="287"/>
        <end position="307"/>
    </location>
</feature>
<evidence type="ECO:0000256" key="2">
    <source>
        <dbReference type="ARBA" id="ARBA00022448"/>
    </source>
</evidence>
<sequence>MIPTTTLPPTRARYRFGYHTAALTYLAMQAFSTVPSPLYGLYAVRDHLSPLSITLVYAAYAIGVAVSLVLAGHVSDSVGRRPVFVAALTVNAISAVVFIMAPTLTGLFVARVLCGLAVGVTASTATAYLVELFAAHRDVDQMHRVGLLTAAVSLGGLGVGGLVGGLIAALVPYPLTIPYVVSLGAFGACVAGLIVSPETCVPVWPRPRYRPQWPSFPPGERSPFAAAVAGVASVFALFGLFVGLAATVLKHTLHQSSPALPGLVLFVVFGVGVVSSAVAARLSLRPLVLIAFGLTVLGCVLLVIATWLPTPSLTVFVAAAALIGAGGAALFRSSLTVASALAPPEHMAATMAAFYLAGYLGVVRSGDRYRSRAAILFCPRHIAGVRHRRPRGCRSVNTAFGAGRRLIANDRTG</sequence>
<name>A0A1N7EZ19_9NOCA</name>
<dbReference type="GO" id="GO:0005886">
    <property type="term" value="C:plasma membrane"/>
    <property type="evidence" value="ECO:0007669"/>
    <property type="project" value="UniProtKB-SubCell"/>
</dbReference>
<keyword evidence="3" id="KW-1003">Cell membrane</keyword>
<dbReference type="PANTHER" id="PTHR23517">
    <property type="entry name" value="RESISTANCE PROTEIN MDTM, PUTATIVE-RELATED-RELATED"/>
    <property type="match status" value="1"/>
</dbReference>
<feature type="transmembrane region" description="Helical" evidence="7">
    <location>
        <begin position="108"/>
        <end position="133"/>
    </location>
</feature>
<dbReference type="InterPro" id="IPR020846">
    <property type="entry name" value="MFS_dom"/>
</dbReference>
<evidence type="ECO:0000256" key="6">
    <source>
        <dbReference type="ARBA" id="ARBA00023136"/>
    </source>
</evidence>
<feature type="transmembrane region" description="Helical" evidence="7">
    <location>
        <begin position="51"/>
        <end position="71"/>
    </location>
</feature>
<keyword evidence="5 7" id="KW-1133">Transmembrane helix</keyword>
<dbReference type="InterPro" id="IPR050171">
    <property type="entry name" value="MFS_Transporters"/>
</dbReference>
<dbReference type="Gene3D" id="1.20.1250.20">
    <property type="entry name" value="MFS general substrate transporter like domains"/>
    <property type="match status" value="1"/>
</dbReference>
<evidence type="ECO:0000259" key="8">
    <source>
        <dbReference type="PROSITE" id="PS50850"/>
    </source>
</evidence>
<feature type="transmembrane region" description="Helical" evidence="7">
    <location>
        <begin position="313"/>
        <end position="331"/>
    </location>
</feature>
<protein>
    <submittedName>
        <fullName evidence="9">Predicted arabinose efflux permease, MFS family</fullName>
    </submittedName>
</protein>